<gene>
    <name evidence="1" type="ORF">RIF29_19732</name>
</gene>
<accession>A0AAN9I4E4</accession>
<comment type="caution">
    <text evidence="1">The sequence shown here is derived from an EMBL/GenBank/DDBJ whole genome shotgun (WGS) entry which is preliminary data.</text>
</comment>
<dbReference type="Proteomes" id="UP001372338">
    <property type="component" value="Unassembled WGS sequence"/>
</dbReference>
<reference evidence="1 2" key="1">
    <citation type="submission" date="2024-01" db="EMBL/GenBank/DDBJ databases">
        <title>The genomes of 5 underutilized Papilionoideae crops provide insights into root nodulation and disease resistanc.</title>
        <authorList>
            <person name="Yuan L."/>
        </authorList>
    </citation>
    <scope>NUCLEOTIDE SEQUENCE [LARGE SCALE GENOMIC DNA]</scope>
    <source>
        <strain evidence="1">ZHUSHIDOU_FW_LH</strain>
        <tissue evidence="1">Leaf</tissue>
    </source>
</reference>
<proteinExistence type="predicted"/>
<sequence>MESIFTLLLGPPVLFILIKMKLTKLKGLSYEPQLCSILTESRFAGAVDLLRFAGAAAVRCSVCARFAAAVLWSSTHRGLAAGHGFVDAGRCSVDVGRGSVAAGPGCWSLKHGLVAACCCGSFADEDENKEERYQRFEGQWVWFWDIKCWR</sequence>
<protein>
    <submittedName>
        <fullName evidence="1">Uncharacterized protein</fullName>
    </submittedName>
</protein>
<name>A0AAN9I4E4_CROPI</name>
<keyword evidence="2" id="KW-1185">Reference proteome</keyword>
<evidence type="ECO:0000313" key="1">
    <source>
        <dbReference type="EMBL" id="KAK7267068.1"/>
    </source>
</evidence>
<dbReference type="AlphaFoldDB" id="A0AAN9I4E4"/>
<organism evidence="1 2">
    <name type="scientific">Crotalaria pallida</name>
    <name type="common">Smooth rattlebox</name>
    <name type="synonym">Crotalaria striata</name>
    <dbReference type="NCBI Taxonomy" id="3830"/>
    <lineage>
        <taxon>Eukaryota</taxon>
        <taxon>Viridiplantae</taxon>
        <taxon>Streptophyta</taxon>
        <taxon>Embryophyta</taxon>
        <taxon>Tracheophyta</taxon>
        <taxon>Spermatophyta</taxon>
        <taxon>Magnoliopsida</taxon>
        <taxon>eudicotyledons</taxon>
        <taxon>Gunneridae</taxon>
        <taxon>Pentapetalae</taxon>
        <taxon>rosids</taxon>
        <taxon>fabids</taxon>
        <taxon>Fabales</taxon>
        <taxon>Fabaceae</taxon>
        <taxon>Papilionoideae</taxon>
        <taxon>50 kb inversion clade</taxon>
        <taxon>genistoids sensu lato</taxon>
        <taxon>core genistoids</taxon>
        <taxon>Crotalarieae</taxon>
        <taxon>Crotalaria</taxon>
    </lineage>
</organism>
<evidence type="ECO:0000313" key="2">
    <source>
        <dbReference type="Proteomes" id="UP001372338"/>
    </source>
</evidence>
<dbReference type="EMBL" id="JAYWIO010000004">
    <property type="protein sequence ID" value="KAK7267068.1"/>
    <property type="molecule type" value="Genomic_DNA"/>
</dbReference>